<evidence type="ECO:0000256" key="1">
    <source>
        <dbReference type="SAM" id="MobiDB-lite"/>
    </source>
</evidence>
<dbReference type="RefSeq" id="WP_068801369.1">
    <property type="nucleotide sequence ID" value="NZ_JADPQA010000004.1"/>
</dbReference>
<evidence type="ECO:0000313" key="4">
    <source>
        <dbReference type="Proteomes" id="UP000318080"/>
    </source>
</evidence>
<protein>
    <submittedName>
        <fullName evidence="3">HNH endonuclease</fullName>
    </submittedName>
</protein>
<keyword evidence="3" id="KW-0540">Nuclease</keyword>
<name>A0A540R9G1_9CORY</name>
<feature type="region of interest" description="Disordered" evidence="1">
    <location>
        <begin position="1"/>
        <end position="20"/>
    </location>
</feature>
<feature type="domain" description="HNH nuclease" evidence="2">
    <location>
        <begin position="270"/>
        <end position="322"/>
    </location>
</feature>
<dbReference type="AlphaFoldDB" id="A0A540R9G1"/>
<dbReference type="Gene3D" id="1.10.30.50">
    <property type="match status" value="1"/>
</dbReference>
<dbReference type="EMBL" id="VHIR01000002">
    <property type="protein sequence ID" value="TQE44366.1"/>
    <property type="molecule type" value="Genomic_DNA"/>
</dbReference>
<accession>A0A540R9G1</accession>
<organism evidence="3 4">
    <name type="scientific">Corynebacterium phoceense</name>
    <dbReference type="NCBI Taxonomy" id="1686286"/>
    <lineage>
        <taxon>Bacteria</taxon>
        <taxon>Bacillati</taxon>
        <taxon>Actinomycetota</taxon>
        <taxon>Actinomycetes</taxon>
        <taxon>Mycobacteriales</taxon>
        <taxon>Corynebacteriaceae</taxon>
        <taxon>Corynebacterium</taxon>
    </lineage>
</organism>
<dbReference type="CDD" id="cd00085">
    <property type="entry name" value="HNHc"/>
    <property type="match status" value="1"/>
</dbReference>
<dbReference type="InterPro" id="IPR003615">
    <property type="entry name" value="HNH_nuc"/>
</dbReference>
<keyword evidence="3" id="KW-0255">Endonuclease</keyword>
<sequence length="412" mass="46890">MTTATTTSTPPTRFYAPTNPDCPETREAARMRREEFAFWEKHLPEPSLDIDLVLRRLQAITGKDLTEINNYISALYRLRELPKLAALQAKYFLLDFNRLIGIDKALDRLGVAPQFLYDQVDQALIDYLTPRRANQHLPTRANIVRRVREIITALDDTIAMRKGHKKRRFRSDSEFISLEVEEETRAIIDQQVREMAKELGVPLADAAVALLTGAVKPTAHVILHTYRATDVEFAPTFIEGYGTTLENLTPTVVRDESQVEESCSYKTPDVMAKFIEGRDGTCRFPGCKRPAHKCQKDHCVDFSDGGPTHPSNLFSFCQHHHNMKTDGRFYYIPHPETGDLVFLFEDGTWEITEPSGPLSPKQKHWVQSVSQNIQARRRSSRAEAQALKIELDGQIVEIYEAPQPDPDEPAPF</sequence>
<proteinExistence type="predicted"/>
<dbReference type="Proteomes" id="UP000318080">
    <property type="component" value="Unassembled WGS sequence"/>
</dbReference>
<feature type="compositionally biased region" description="Low complexity" evidence="1">
    <location>
        <begin position="1"/>
        <end position="12"/>
    </location>
</feature>
<gene>
    <name evidence="3" type="ORF">EJK80_01915</name>
</gene>
<reference evidence="3 4" key="1">
    <citation type="submission" date="2019-06" db="EMBL/GenBank/DDBJ databases">
        <title>Draft genome of C. phoceense Strain 272.</title>
        <authorList>
            <person name="Pacheco L.G.C."/>
            <person name="Barberis C.M."/>
            <person name="Almuzara M.N."/>
            <person name="Traglia G.M."/>
            <person name="Santos C.S."/>
            <person name="Rocha D.J.P.G."/>
            <person name="Aguiar E.R.G.R."/>
            <person name="Vay C.A."/>
        </authorList>
    </citation>
    <scope>NUCLEOTIDE SEQUENCE [LARGE SCALE GENOMIC DNA]</scope>
    <source>
        <strain evidence="3 4">272</strain>
    </source>
</reference>
<dbReference type="STRING" id="1686286.GCA_900092335_00476"/>
<evidence type="ECO:0000259" key="2">
    <source>
        <dbReference type="SMART" id="SM00507"/>
    </source>
</evidence>
<dbReference type="GeneID" id="79851818"/>
<dbReference type="SMART" id="SM00507">
    <property type="entry name" value="HNHc"/>
    <property type="match status" value="1"/>
</dbReference>
<comment type="caution">
    <text evidence="3">The sequence shown here is derived from an EMBL/GenBank/DDBJ whole genome shotgun (WGS) entry which is preliminary data.</text>
</comment>
<dbReference type="GO" id="GO:0004519">
    <property type="term" value="F:endonuclease activity"/>
    <property type="evidence" value="ECO:0007669"/>
    <property type="project" value="UniProtKB-KW"/>
</dbReference>
<evidence type="ECO:0000313" key="3">
    <source>
        <dbReference type="EMBL" id="TQE44366.1"/>
    </source>
</evidence>
<keyword evidence="4" id="KW-1185">Reference proteome</keyword>
<keyword evidence="3" id="KW-0378">Hydrolase</keyword>